<evidence type="ECO:0000256" key="1">
    <source>
        <dbReference type="SAM" id="SignalP"/>
    </source>
</evidence>
<accession>A0ABV1IQ61</accession>
<evidence type="ECO:0000313" key="2">
    <source>
        <dbReference type="EMBL" id="MEQ2688991.1"/>
    </source>
</evidence>
<gene>
    <name evidence="2" type="ORF">AAAU72_12560</name>
</gene>
<feature type="signal peptide" evidence="1">
    <location>
        <begin position="1"/>
        <end position="27"/>
    </location>
</feature>
<dbReference type="RefSeq" id="WP_227624237.1">
    <property type="nucleotide sequence ID" value="NZ_JBBNIB010000153.1"/>
</dbReference>
<keyword evidence="1" id="KW-0732">Signal</keyword>
<reference evidence="2 3" key="1">
    <citation type="submission" date="2024-04" db="EMBL/GenBank/DDBJ databases">
        <title>Human intestinal bacterial collection.</title>
        <authorList>
            <person name="Pauvert C."/>
            <person name="Hitch T.C.A."/>
            <person name="Clavel T."/>
        </authorList>
    </citation>
    <scope>NUCLEOTIDE SEQUENCE [LARGE SCALE GENOMIC DNA]</scope>
    <source>
        <strain evidence="2 3">CLA-AA-H236</strain>
    </source>
</reference>
<feature type="chain" id="PRO_5046003381" evidence="1">
    <location>
        <begin position="28"/>
        <end position="221"/>
    </location>
</feature>
<proteinExistence type="predicted"/>
<organism evidence="2 3">
    <name type="scientific">Faecalibacterium longum</name>
    <dbReference type="NCBI Taxonomy" id="1851428"/>
    <lineage>
        <taxon>Bacteria</taxon>
        <taxon>Bacillati</taxon>
        <taxon>Bacillota</taxon>
        <taxon>Clostridia</taxon>
        <taxon>Eubacteriales</taxon>
        <taxon>Oscillospiraceae</taxon>
        <taxon>Faecalibacterium</taxon>
    </lineage>
</organism>
<keyword evidence="3" id="KW-1185">Reference proteome</keyword>
<protein>
    <submittedName>
        <fullName evidence="2">Uncharacterized protein</fullName>
    </submittedName>
</protein>
<evidence type="ECO:0000313" key="3">
    <source>
        <dbReference type="Proteomes" id="UP001439984"/>
    </source>
</evidence>
<name>A0ABV1IQ61_9FIRM</name>
<sequence>MTATKRLVSFFMAVLMTFSLLAVSASAATPRNGFNVSYRMDGENVVETIVFSDATMIRTVAPTGTMTIKTIESGSTSTARVKADYSVYKKICEAQYGIATTGSEVTGSQYKHRYVGTPGPVTITKDEVVRCRDAATLAKTILVKSSISALVAFSVAEYMLGQAVDSTTYERVVVNSLTYEVLFVHDNSYYTHCYHQTMSYYNSGASTPFRTDTDYYQAVGG</sequence>
<comment type="caution">
    <text evidence="2">The sequence shown here is derived from an EMBL/GenBank/DDBJ whole genome shotgun (WGS) entry which is preliminary data.</text>
</comment>
<dbReference type="Proteomes" id="UP001439984">
    <property type="component" value="Unassembled WGS sequence"/>
</dbReference>
<dbReference type="EMBL" id="JBBNIB010000153">
    <property type="protein sequence ID" value="MEQ2688991.1"/>
    <property type="molecule type" value="Genomic_DNA"/>
</dbReference>